<protein>
    <recommendedName>
        <fullName evidence="3">Arrestin C-terminal-like domain-containing protein</fullName>
    </recommendedName>
</protein>
<name>A0A7M5X145_9CNID</name>
<dbReference type="Pfam" id="PF00339">
    <property type="entry name" value="Arrestin_N"/>
    <property type="match status" value="1"/>
</dbReference>
<dbReference type="GeneID" id="136818874"/>
<comment type="similarity">
    <text evidence="1">Belongs to the arrestin family.</text>
</comment>
<dbReference type="InterPro" id="IPR011021">
    <property type="entry name" value="Arrestin-like_N"/>
</dbReference>
<evidence type="ECO:0000313" key="4">
    <source>
        <dbReference type="EnsemblMetazoa" id="CLYHEMP016135.1"/>
    </source>
</evidence>
<dbReference type="PANTHER" id="PTHR11188">
    <property type="entry name" value="ARRESTIN DOMAIN CONTAINING PROTEIN"/>
    <property type="match status" value="1"/>
</dbReference>
<dbReference type="SMART" id="SM01017">
    <property type="entry name" value="Arrestin_C"/>
    <property type="match status" value="2"/>
</dbReference>
<evidence type="ECO:0000259" key="3">
    <source>
        <dbReference type="SMART" id="SM01017"/>
    </source>
</evidence>
<dbReference type="GO" id="GO:0015031">
    <property type="term" value="P:protein transport"/>
    <property type="evidence" value="ECO:0007669"/>
    <property type="project" value="TreeGrafter"/>
</dbReference>
<dbReference type="Proteomes" id="UP000594262">
    <property type="component" value="Unplaced"/>
</dbReference>
<dbReference type="InterPro" id="IPR014756">
    <property type="entry name" value="Ig_E-set"/>
</dbReference>
<feature type="domain" description="Arrestin C-terminal-like" evidence="3">
    <location>
        <begin position="177"/>
        <end position="306"/>
    </location>
</feature>
<dbReference type="AlphaFoldDB" id="A0A7M5X145"/>
<dbReference type="SUPFAM" id="SSF81296">
    <property type="entry name" value="E set domains"/>
    <property type="match status" value="2"/>
</dbReference>
<evidence type="ECO:0000256" key="1">
    <source>
        <dbReference type="ARBA" id="ARBA00005298"/>
    </source>
</evidence>
<reference evidence="4" key="1">
    <citation type="submission" date="2021-01" db="UniProtKB">
        <authorList>
            <consortium name="EnsemblMetazoa"/>
        </authorList>
    </citation>
    <scope>IDENTIFICATION</scope>
</reference>
<evidence type="ECO:0000256" key="2">
    <source>
        <dbReference type="SAM" id="MobiDB-lite"/>
    </source>
</evidence>
<keyword evidence="5" id="KW-1185">Reference proteome</keyword>
<evidence type="ECO:0000313" key="5">
    <source>
        <dbReference type="Proteomes" id="UP000594262"/>
    </source>
</evidence>
<dbReference type="InterPro" id="IPR011022">
    <property type="entry name" value="Arrestin_C-like"/>
</dbReference>
<dbReference type="InterPro" id="IPR050357">
    <property type="entry name" value="Arrestin_domain-protein"/>
</dbReference>
<dbReference type="Gene3D" id="2.60.40.640">
    <property type="match status" value="2"/>
</dbReference>
<feature type="domain" description="Arrestin C-terminal-like" evidence="3">
    <location>
        <begin position="2"/>
        <end position="151"/>
    </location>
</feature>
<dbReference type="EnsemblMetazoa" id="CLYHEMT016135.1">
    <property type="protein sequence ID" value="CLYHEMP016135.1"/>
    <property type="gene ID" value="CLYHEMG016135"/>
</dbReference>
<organism evidence="4 5">
    <name type="scientific">Clytia hemisphaerica</name>
    <dbReference type="NCBI Taxonomy" id="252671"/>
    <lineage>
        <taxon>Eukaryota</taxon>
        <taxon>Metazoa</taxon>
        <taxon>Cnidaria</taxon>
        <taxon>Hydrozoa</taxon>
        <taxon>Hydroidolina</taxon>
        <taxon>Leptothecata</taxon>
        <taxon>Obeliida</taxon>
        <taxon>Clytiidae</taxon>
        <taxon>Clytia</taxon>
    </lineage>
</organism>
<proteinExistence type="inferred from homology"/>
<dbReference type="GO" id="GO:0005737">
    <property type="term" value="C:cytoplasm"/>
    <property type="evidence" value="ECO:0007669"/>
    <property type="project" value="TreeGrafter"/>
</dbReference>
<dbReference type="RefSeq" id="XP_066931201.1">
    <property type="nucleotide sequence ID" value="XM_067075100.1"/>
</dbReference>
<feature type="compositionally biased region" description="Pro residues" evidence="2">
    <location>
        <begin position="405"/>
        <end position="437"/>
    </location>
</feature>
<accession>A0A7M5X145</accession>
<sequence>MGVREFSIMLDSNRQVFYPGETVTGNVILDLQGQMSMKGITIEFEGKSYCHWTEQTWEGTGEDRRQVTKHIEGKEKYFENKTCLFGVISGGHTRTHPHGHFKYPFVFNIPQSVPSSFEGSHGRIRFELKAEIDIPGKRDIKTRRPITINEIVDTNNPNYGQSPNGRLTKEVGCLCWKAGNLDVEGHIDRKCYCPGELILVNSQVQNQTTKDMKALKAKLYQDILYIAEGHKQKRENKVIARIDGPQIPQGKNETWSNRPLAIPACPPSISKSSIIKVSYMVRVEVDVPWGIDPKIEMPIILGTVPYRGTYGQPQQYGLPQEQMPVPENNFSNTPQMPPAPSNMLGYPDMAPPAYAAAVGSSRVNVHQDDNSELMGNSMYIPAYTFAAPYKGSMKIEQGSVNPQQPTAPPAGYPPQQPGYPPVQPGYPPTQPGYPPQQPNNLIGFDGSAYPAAHPGYQPQPGMAAGPY</sequence>
<dbReference type="InterPro" id="IPR014752">
    <property type="entry name" value="Arrestin-like_C"/>
</dbReference>
<feature type="region of interest" description="Disordered" evidence="2">
    <location>
        <begin position="396"/>
        <end position="467"/>
    </location>
</feature>
<dbReference type="OrthoDB" id="2333384at2759"/>
<dbReference type="PANTHER" id="PTHR11188:SF17">
    <property type="entry name" value="FI21816P1"/>
    <property type="match status" value="1"/>
</dbReference>
<dbReference type="Pfam" id="PF02752">
    <property type="entry name" value="Arrestin_C"/>
    <property type="match status" value="1"/>
</dbReference>